<dbReference type="AlphaFoldDB" id="A0A1F5G4Y9"/>
<evidence type="ECO:0000313" key="2">
    <source>
        <dbReference type="Proteomes" id="UP000176317"/>
    </source>
</evidence>
<evidence type="ECO:0000313" key="1">
    <source>
        <dbReference type="EMBL" id="OGD86899.1"/>
    </source>
</evidence>
<dbReference type="SUPFAM" id="SSF53756">
    <property type="entry name" value="UDP-Glycosyltransferase/glycogen phosphorylase"/>
    <property type="match status" value="1"/>
</dbReference>
<sequence>MEVCFFGSFNPDYSRNILTKKAFQKIGFKIIECNDSSRGVKHYLALINQFNSKCKDCDIIFVPVMGHYEVPLAWVLAKIYRKNIIFDAFFSLYDTYVLDRQTTKSRSLTALKLKFFDFISTLLADKVILDTKENIKYFTDHYPVNKKKFYELPVTADNDIFNGNIKYSFSEILRLGFYGFFLPLHGVKMIVDVIKSTNRQLACNMFGKGHDFLKIKRIINSDSKLRKLIFLKNKFIAYNKLPSFYESIDVFLAGPFGETSKADRVLPAKVVESLAVGCPTVVAEKPATKRLLKEYKMENLI</sequence>
<gene>
    <name evidence="1" type="ORF">A2164_01020</name>
</gene>
<reference evidence="1 2" key="1">
    <citation type="journal article" date="2016" name="Nat. Commun.">
        <title>Thousands of microbial genomes shed light on interconnected biogeochemical processes in an aquifer system.</title>
        <authorList>
            <person name="Anantharaman K."/>
            <person name="Brown C.T."/>
            <person name="Hug L.A."/>
            <person name="Sharon I."/>
            <person name="Castelle C.J."/>
            <person name="Probst A.J."/>
            <person name="Thomas B.C."/>
            <person name="Singh A."/>
            <person name="Wilkins M.J."/>
            <person name="Karaoz U."/>
            <person name="Brodie E.L."/>
            <person name="Williams K.H."/>
            <person name="Hubbard S.S."/>
            <person name="Banfield J.F."/>
        </authorList>
    </citation>
    <scope>NUCLEOTIDE SEQUENCE [LARGE SCALE GENOMIC DNA]</scope>
</reference>
<comment type="caution">
    <text evidence="1">The sequence shown here is derived from an EMBL/GenBank/DDBJ whole genome shotgun (WGS) entry which is preliminary data.</text>
</comment>
<organism evidence="1 2">
    <name type="scientific">Candidatus Curtissbacteria bacterium RBG_13_35_7</name>
    <dbReference type="NCBI Taxonomy" id="1797705"/>
    <lineage>
        <taxon>Bacteria</taxon>
        <taxon>Candidatus Curtissiibacteriota</taxon>
    </lineage>
</organism>
<name>A0A1F5G4Y9_9BACT</name>
<protein>
    <recommendedName>
        <fullName evidence="3">Glycosyl transferase family 1 domain-containing protein</fullName>
    </recommendedName>
</protein>
<dbReference type="Proteomes" id="UP000176317">
    <property type="component" value="Unassembled WGS sequence"/>
</dbReference>
<dbReference type="Gene3D" id="3.40.50.2000">
    <property type="entry name" value="Glycogen Phosphorylase B"/>
    <property type="match status" value="2"/>
</dbReference>
<proteinExistence type="predicted"/>
<feature type="non-terminal residue" evidence="1">
    <location>
        <position position="301"/>
    </location>
</feature>
<accession>A0A1F5G4Y9</accession>
<dbReference type="EMBL" id="MFAT01000012">
    <property type="protein sequence ID" value="OGD86899.1"/>
    <property type="molecule type" value="Genomic_DNA"/>
</dbReference>
<evidence type="ECO:0008006" key="3">
    <source>
        <dbReference type="Google" id="ProtNLM"/>
    </source>
</evidence>